<evidence type="ECO:0000259" key="9">
    <source>
        <dbReference type="PROSITE" id="PS50057"/>
    </source>
</evidence>
<keyword evidence="3" id="KW-0547">Nucleotide-binding</keyword>
<dbReference type="GO" id="GO:0008284">
    <property type="term" value="P:positive regulation of cell population proliferation"/>
    <property type="evidence" value="ECO:0007669"/>
    <property type="project" value="UniProtKB-ARBA"/>
</dbReference>
<evidence type="ECO:0000256" key="7">
    <source>
        <dbReference type="SAM" id="MobiDB-lite"/>
    </source>
</evidence>
<dbReference type="InterPro" id="IPR014352">
    <property type="entry name" value="FERM/acyl-CoA-bd_prot_sf"/>
</dbReference>
<dbReference type="Gene3D" id="3.10.20.90">
    <property type="entry name" value="Phosphatidylinositol 3-kinase Catalytic Subunit, Chain A, domain 1"/>
    <property type="match status" value="1"/>
</dbReference>
<dbReference type="Gene3D" id="3.30.200.20">
    <property type="entry name" value="Phosphorylase Kinase, domain 1"/>
    <property type="match status" value="1"/>
</dbReference>
<dbReference type="GO" id="GO:0004713">
    <property type="term" value="F:protein tyrosine kinase activity"/>
    <property type="evidence" value="ECO:0007669"/>
    <property type="project" value="InterPro"/>
</dbReference>
<dbReference type="SUPFAM" id="SSF54236">
    <property type="entry name" value="Ubiquitin-like"/>
    <property type="match status" value="1"/>
</dbReference>
<dbReference type="InterPro" id="IPR000299">
    <property type="entry name" value="FERM_domain"/>
</dbReference>
<reference evidence="10" key="2">
    <citation type="submission" date="2022-10" db="EMBL/GenBank/DDBJ databases">
        <authorList>
            <consortium name="ENA_rothamsted_submissions"/>
            <consortium name="culmorum"/>
            <person name="King R."/>
        </authorList>
    </citation>
    <scope>NUCLEOTIDE SEQUENCE</scope>
</reference>
<evidence type="ECO:0000313" key="11">
    <source>
        <dbReference type="Proteomes" id="UP001153620"/>
    </source>
</evidence>
<dbReference type="Pfam" id="PF07714">
    <property type="entry name" value="PK_Tyr_Ser-Thr"/>
    <property type="match status" value="1"/>
</dbReference>
<feature type="compositionally biased region" description="Polar residues" evidence="7">
    <location>
        <begin position="351"/>
        <end position="361"/>
    </location>
</feature>
<dbReference type="PROSITE" id="PS50011">
    <property type="entry name" value="PROTEIN_KINASE_DOM"/>
    <property type="match status" value="1"/>
</dbReference>
<dbReference type="Gene3D" id="2.30.29.30">
    <property type="entry name" value="Pleckstrin-homology domain (PH domain)/Phosphotyrosine-binding domain (PTB)"/>
    <property type="match status" value="1"/>
</dbReference>
<dbReference type="SUPFAM" id="SSF68993">
    <property type="entry name" value="FAT domain of focal adhesion kinase"/>
    <property type="match status" value="1"/>
</dbReference>
<evidence type="ECO:0000256" key="1">
    <source>
        <dbReference type="ARBA" id="ARBA00022553"/>
    </source>
</evidence>
<feature type="region of interest" description="Disordered" evidence="7">
    <location>
        <begin position="943"/>
        <end position="963"/>
    </location>
</feature>
<dbReference type="GO" id="GO:0007172">
    <property type="term" value="P:signal complex assembly"/>
    <property type="evidence" value="ECO:0007669"/>
    <property type="project" value="InterPro"/>
</dbReference>
<dbReference type="InterPro" id="IPR029071">
    <property type="entry name" value="Ubiquitin-like_domsf"/>
</dbReference>
<keyword evidence="4" id="KW-0418">Kinase</keyword>
<dbReference type="InterPro" id="IPR001245">
    <property type="entry name" value="Ser-Thr/Tyr_kinase_cat_dom"/>
</dbReference>
<evidence type="ECO:0000256" key="4">
    <source>
        <dbReference type="ARBA" id="ARBA00022777"/>
    </source>
</evidence>
<evidence type="ECO:0000256" key="3">
    <source>
        <dbReference type="ARBA" id="ARBA00022741"/>
    </source>
</evidence>
<feature type="domain" description="Protein kinase" evidence="8">
    <location>
        <begin position="500"/>
        <end position="770"/>
    </location>
</feature>
<dbReference type="Pfam" id="PF03623">
    <property type="entry name" value="Focal_AT"/>
    <property type="match status" value="1"/>
</dbReference>
<accession>A0A9N9WNP8</accession>
<dbReference type="GO" id="GO:0005524">
    <property type="term" value="F:ATP binding"/>
    <property type="evidence" value="ECO:0007669"/>
    <property type="project" value="InterPro"/>
</dbReference>
<dbReference type="PANTHER" id="PTHR46221">
    <property type="entry name" value="FERM AND PDZ DOMAIN-CONTAINING PROTEIN FAMILY MEMBER"/>
    <property type="match status" value="1"/>
</dbReference>
<dbReference type="InterPro" id="IPR020635">
    <property type="entry name" value="Tyr_kinase_cat_dom"/>
</dbReference>
<feature type="compositionally biased region" description="Low complexity" evidence="7">
    <location>
        <begin position="1180"/>
        <end position="1189"/>
    </location>
</feature>
<dbReference type="GO" id="GO:0030182">
    <property type="term" value="P:neuron differentiation"/>
    <property type="evidence" value="ECO:0007669"/>
    <property type="project" value="UniProtKB-ARBA"/>
</dbReference>
<dbReference type="InterPro" id="IPR011009">
    <property type="entry name" value="Kinase-like_dom_sf"/>
</dbReference>
<evidence type="ECO:0008006" key="12">
    <source>
        <dbReference type="Google" id="ProtNLM"/>
    </source>
</evidence>
<dbReference type="GO" id="GO:0005925">
    <property type="term" value="C:focal adhesion"/>
    <property type="evidence" value="ECO:0007669"/>
    <property type="project" value="InterPro"/>
</dbReference>
<keyword evidence="5" id="KW-0067">ATP-binding</keyword>
<dbReference type="InterPro" id="IPR035963">
    <property type="entry name" value="FERM_2"/>
</dbReference>
<feature type="compositionally biased region" description="Polar residues" evidence="7">
    <location>
        <begin position="1321"/>
        <end position="1330"/>
    </location>
</feature>
<dbReference type="Proteomes" id="UP001153620">
    <property type="component" value="Chromosome 1"/>
</dbReference>
<name>A0A9N9WNP8_9DIPT</name>
<dbReference type="Gene3D" id="1.20.80.10">
    <property type="match status" value="1"/>
</dbReference>
<reference evidence="10" key="1">
    <citation type="submission" date="2022-01" db="EMBL/GenBank/DDBJ databases">
        <authorList>
            <person name="King R."/>
        </authorList>
    </citation>
    <scope>NUCLEOTIDE SEQUENCE</scope>
</reference>
<dbReference type="InterPro" id="IPR005189">
    <property type="entry name" value="Focal_adhesion_kin_target_dom"/>
</dbReference>
<dbReference type="EMBL" id="OU895877">
    <property type="protein sequence ID" value="CAG9799041.1"/>
    <property type="molecule type" value="Genomic_DNA"/>
</dbReference>
<dbReference type="GO" id="GO:0071944">
    <property type="term" value="C:cell periphery"/>
    <property type="evidence" value="ECO:0007669"/>
    <property type="project" value="UniProtKB-ARBA"/>
</dbReference>
<keyword evidence="1" id="KW-0597">Phosphoprotein</keyword>
<dbReference type="SMART" id="SM00295">
    <property type="entry name" value="B41"/>
    <property type="match status" value="1"/>
</dbReference>
<dbReference type="Gene3D" id="1.10.510.10">
    <property type="entry name" value="Transferase(Phosphotransferase) domain 1"/>
    <property type="match status" value="1"/>
</dbReference>
<keyword evidence="2" id="KW-0808">Transferase</keyword>
<dbReference type="InterPro" id="IPR008266">
    <property type="entry name" value="Tyr_kinase_AS"/>
</dbReference>
<feature type="region of interest" description="Disordered" evidence="7">
    <location>
        <begin position="1308"/>
        <end position="1330"/>
    </location>
</feature>
<dbReference type="SUPFAM" id="SSF47031">
    <property type="entry name" value="Second domain of FERM"/>
    <property type="match status" value="1"/>
</dbReference>
<dbReference type="PRINTS" id="PR00109">
    <property type="entry name" value="TYRKINASE"/>
</dbReference>
<dbReference type="SUPFAM" id="SSF56112">
    <property type="entry name" value="Protein kinase-like (PK-like)"/>
    <property type="match status" value="1"/>
</dbReference>
<organism evidence="10 11">
    <name type="scientific">Chironomus riparius</name>
    <dbReference type="NCBI Taxonomy" id="315576"/>
    <lineage>
        <taxon>Eukaryota</taxon>
        <taxon>Metazoa</taxon>
        <taxon>Ecdysozoa</taxon>
        <taxon>Arthropoda</taxon>
        <taxon>Hexapoda</taxon>
        <taxon>Insecta</taxon>
        <taxon>Pterygota</taxon>
        <taxon>Neoptera</taxon>
        <taxon>Endopterygota</taxon>
        <taxon>Diptera</taxon>
        <taxon>Nematocera</taxon>
        <taxon>Chironomoidea</taxon>
        <taxon>Chironomidae</taxon>
        <taxon>Chironominae</taxon>
        <taxon>Chironomus</taxon>
    </lineage>
</organism>
<dbReference type="InterPro" id="IPR019748">
    <property type="entry name" value="FERM_central"/>
</dbReference>
<evidence type="ECO:0000259" key="8">
    <source>
        <dbReference type="PROSITE" id="PS50011"/>
    </source>
</evidence>
<evidence type="ECO:0000313" key="10">
    <source>
        <dbReference type="EMBL" id="CAG9799041.1"/>
    </source>
</evidence>
<dbReference type="Pfam" id="PF21477">
    <property type="entry name" value="FERM_C_FAK1"/>
    <property type="match status" value="1"/>
</dbReference>
<keyword evidence="11" id="KW-1185">Reference proteome</keyword>
<proteinExistence type="predicted"/>
<dbReference type="FunFam" id="3.30.200.20:FF:000629">
    <property type="entry name" value="Focal adhesion kinase, isoform D"/>
    <property type="match status" value="1"/>
</dbReference>
<dbReference type="InterPro" id="IPR019749">
    <property type="entry name" value="Band_41_domain"/>
</dbReference>
<protein>
    <recommendedName>
        <fullName evidence="12">Focal adhesion kinase</fullName>
    </recommendedName>
</protein>
<dbReference type="InterPro" id="IPR000719">
    <property type="entry name" value="Prot_kinase_dom"/>
</dbReference>
<gene>
    <name evidence="10" type="ORF">CHIRRI_LOCUS2016</name>
</gene>
<dbReference type="PROSITE" id="PS50057">
    <property type="entry name" value="FERM_3"/>
    <property type="match status" value="1"/>
</dbReference>
<evidence type="ECO:0000256" key="2">
    <source>
        <dbReference type="ARBA" id="ARBA00022679"/>
    </source>
</evidence>
<feature type="domain" description="FERM" evidence="9">
    <location>
        <begin position="30"/>
        <end position="416"/>
    </location>
</feature>
<dbReference type="OrthoDB" id="9976756at2759"/>
<dbReference type="SMART" id="SM00219">
    <property type="entry name" value="TyrKc"/>
    <property type="match status" value="1"/>
</dbReference>
<dbReference type="PROSITE" id="PS00109">
    <property type="entry name" value="PROTEIN_KINASE_TYR"/>
    <property type="match status" value="1"/>
</dbReference>
<feature type="region of interest" description="Disordered" evidence="7">
    <location>
        <begin position="1172"/>
        <end position="1204"/>
    </location>
</feature>
<feature type="region of interest" description="Disordered" evidence="7">
    <location>
        <begin position="337"/>
        <end position="361"/>
    </location>
</feature>
<dbReference type="FunFam" id="1.10.510.10:FF:000039">
    <property type="entry name" value="Focal adhesion kinase, isoform D"/>
    <property type="match status" value="1"/>
</dbReference>
<dbReference type="Pfam" id="PF00373">
    <property type="entry name" value="FERM_M"/>
    <property type="match status" value="1"/>
</dbReference>
<feature type="coiled-coil region" evidence="6">
    <location>
        <begin position="1098"/>
        <end position="1125"/>
    </location>
</feature>
<dbReference type="GO" id="GO:0009887">
    <property type="term" value="P:animal organ morphogenesis"/>
    <property type="evidence" value="ECO:0007669"/>
    <property type="project" value="UniProtKB-ARBA"/>
</dbReference>
<dbReference type="CDD" id="cd14473">
    <property type="entry name" value="FERM_B-lobe"/>
    <property type="match status" value="1"/>
</dbReference>
<dbReference type="InterPro" id="IPR036137">
    <property type="entry name" value="Focal_adhe_kin_target_dom_sf"/>
</dbReference>
<evidence type="ECO:0000256" key="6">
    <source>
        <dbReference type="SAM" id="Coils"/>
    </source>
</evidence>
<dbReference type="InterPro" id="IPR049385">
    <property type="entry name" value="FAK1-like_FERM_C"/>
</dbReference>
<dbReference type="PANTHER" id="PTHR46221:SF9">
    <property type="entry name" value="NON-SPECIFIC PROTEIN-TYROSINE KINASE"/>
    <property type="match status" value="1"/>
</dbReference>
<sequence length="1586" mass="180066">MDELSVNRGFSPHFSPSRNLIANTENQSQKSLYIHLPNHGFRMVRVDESNSDVRQIINNLVGSMTCVVGVKPYTQYYALRLRHIVSKEILWLPLTTPTRQVIDYISNESCSNINCPNFARSSPSVSDKNQHEAKENVPLGNSNCVWKIELRVRYIPKSLNEFLERDKISINYFFNQVKDDFVQSNISNIEQDLSVQLCCLAIRHYYKDARSSNDRKHHLDYIEKEMGFSNFLPKAVIDNIKLKNLKKLVQNQYKKIYQLSDTDYILKYFELLATVFDYDHEKFVVTLGQWNIGIDLIIGYNLGISYLTHSQAKPTKVTDFENIISLKTSILPNLQQSSISSSTNSGKGLHTSKSNDSNISQASNSTICGCNSIKSQLRIQVDGNSEDLAITCNGVNTADGIAELIDGYCKIFNDNSMSLWDKTKTPSNSNSLEKKTTLNQFLADNGCADFDETQDYNVNLRKILLSDDYSELHGVLPDVEEEGDYSTPTARNYELQRNQIQLNDIIGLGQFGDVYVGQCQILRSANKKDSANVREDIIPVAIKTCKVDADLKTSEKFLEEAYVMQKFEHPHIIRLIGICSDSPIWIVMELARLGELRAYLKENISKLKLGTLLLYSYQLSTALSYLESKKFVHRDIAARNVLVSSPTCIKLADFGLSRWVEDQSYYTSSKGLLPIKWMAPESINFRRFTTASDAWMFAVCTWEILMYGVKPFQGIKNSEVIGKLENGERLALPPNCPPRLYSLMSQCWSYEPAKRPDFKNIKEIMKEILLEEKVSDSETMKRENRRIAAMSWGNGSDDAPPKPARPMTDSTSKLFQLSTIDDHNENETNPQMTYIVAQNPLILAQLMRENEKRGFNPSSYTTPASVFNVLGVEFDEKTTENKPSEEFPLKTVQISANELNPLKNDTIDILEQSPSLQQINNSDPLIEITNEIVTYSSTTAGLPPQVPVTDSSKTRSLERNANQAEIPSVFARISSLERRQQVQENLKSNQQRSQSLIRQFSGIQQQQPDPQNIRSASLERNQHVPFNFKATYSNSFEKFQNPPPSYAKTVKPMKGGSLERSQAIIMNDLMRKYYDQKAVSDAQKPRSGGSLERNSQYQQFLILQKQQLQQQLHAQQQQVQAQKQAQLQQQQFQQEELIEENIYDFGGVHVKSCATIALKKSIERGMLPPTALRTFETPQNSNSSSGPSSLEINRPLTPQQSFKQPCPSIASRIMIFQQGASQHIRPQQLQNPLMSQKPFPQNPNFFIPPMQTEPVQQLHHVNKDLQNFIETRMKKQQEESESDAKWLRQQEDNIKKRLSISSLTETSIDSINASAPPPKPSTSDRTPLSPKLNVQQISPVMSCLTSPQDTLQNAEPKVLDRQNDPIYKCTTNVVRAVMTLSSGVEKSNMSEYLDLVKEVGLELRSLLGTVDQISSQFPPQTHREVEMAHKVLSKDMKDLVASMHRAIQYCDTTLDVECRKNMLSAAHILAMDTKNLLDVCDSIRARHPDIVYQITEPKNSPVVELSQFQQSPQKQSIQQQDIPEDFYENVVRTEKTKVTEQIYCNQNLPHTDIGIYDNSSVIQEQQLRIVEEPLMSPSTSNGVEAK</sequence>
<dbReference type="SUPFAM" id="SSF50729">
    <property type="entry name" value="PH domain-like"/>
    <property type="match status" value="1"/>
</dbReference>
<dbReference type="Gene3D" id="1.20.120.330">
    <property type="entry name" value="Nucleotidyltransferases domain 2"/>
    <property type="match status" value="1"/>
</dbReference>
<evidence type="ECO:0000256" key="5">
    <source>
        <dbReference type="ARBA" id="ARBA00022840"/>
    </source>
</evidence>
<dbReference type="InterPro" id="IPR011993">
    <property type="entry name" value="PH-like_dom_sf"/>
</dbReference>
<keyword evidence="6" id="KW-0175">Coiled coil</keyword>